<dbReference type="GO" id="GO:0005096">
    <property type="term" value="F:GTPase activator activity"/>
    <property type="evidence" value="ECO:0007669"/>
    <property type="project" value="TreeGrafter"/>
</dbReference>
<dbReference type="Pfam" id="PF00566">
    <property type="entry name" value="RabGAP-TBC"/>
    <property type="match status" value="1"/>
</dbReference>
<reference evidence="3 4" key="2">
    <citation type="submission" date="2013-02" db="EMBL/GenBank/DDBJ databases">
        <title>The Genome Sequence of Plasmodium falciparum Palo Alto/Uganda.</title>
        <authorList>
            <consortium name="The Broad Institute Genome Sequencing Platform"/>
            <consortium name="The Broad Institute Genome Sequencing Center for Infectious Disease"/>
            <person name="Neafsey D."/>
            <person name="Cheeseman I."/>
            <person name="Volkman S."/>
            <person name="Adams J."/>
            <person name="Walker B."/>
            <person name="Young S.K."/>
            <person name="Zeng Q."/>
            <person name="Gargeya S."/>
            <person name="Fitzgerald M."/>
            <person name="Haas B."/>
            <person name="Abouelleil A."/>
            <person name="Alvarado L."/>
            <person name="Arachchi H.M."/>
            <person name="Berlin A.M."/>
            <person name="Chapman S.B."/>
            <person name="Dewar J."/>
            <person name="Goldberg J."/>
            <person name="Griggs A."/>
            <person name="Gujja S."/>
            <person name="Hansen M."/>
            <person name="Howarth C."/>
            <person name="Imamovic A."/>
            <person name="Larimer J."/>
            <person name="McCowan C."/>
            <person name="Murphy C."/>
            <person name="Neiman D."/>
            <person name="Pearson M."/>
            <person name="Priest M."/>
            <person name="Roberts A."/>
            <person name="Saif S."/>
            <person name="Shea T."/>
            <person name="Sisk P."/>
            <person name="Sykes S."/>
            <person name="Wortman J."/>
            <person name="Nusbaum C."/>
            <person name="Birren B."/>
        </authorList>
    </citation>
    <scope>NUCLEOTIDE SEQUENCE [LARGE SCALE GENOMIC DNA]</scope>
    <source>
        <strain evidence="3 4">Palo Alto/Uganda</strain>
    </source>
</reference>
<dbReference type="SMART" id="SM00164">
    <property type="entry name" value="TBC"/>
    <property type="match status" value="1"/>
</dbReference>
<dbReference type="Gene3D" id="1.10.472.80">
    <property type="entry name" value="Ypt/Rab-GAP domain of gyp1p, domain 3"/>
    <property type="match status" value="1"/>
</dbReference>
<feature type="domain" description="RAP" evidence="2">
    <location>
        <begin position="528"/>
        <end position="586"/>
    </location>
</feature>
<proteinExistence type="predicted"/>
<evidence type="ECO:0000313" key="3">
    <source>
        <dbReference type="EMBL" id="ETW52768.1"/>
    </source>
</evidence>
<dbReference type="InterPro" id="IPR050302">
    <property type="entry name" value="Rab_GAP_TBC_domain"/>
</dbReference>
<accession>W4IS17</accession>
<sequence>MLYLYTKQIWTKWLNYECLNYSKKYLKDVRLLYGFKGNHTCYFSITDKSNMNDKSNNIYVNSKNNNCNNVEENHYIKEYDDKTRSIIDHLKNKYDITSNSLNFDIKKTKGEKENVFDIGYTWSTFFKCEKSLYNVISKYVSTDVMDNYLHSYLNYNEEDRYLKDCYKEDILSDNINIDNIEKRVNNILIYITSFYYKNIRDYNMISILSDKLIDLCKKIDSINYKNSKLIFNICNVYNKVMALNDELFFILFNILNKLYVQDNKNKSIVMKDKEVLLILKTLYNQNYKNHIIVDTIISYIKYGSNLNSDIIVDTFYYLTLLSRIDHELFKKIHTYIYNNISDDEKMNSFFSSLNKTKFVELEKENVSSTIDNYKMNTEIVQNISFKINITPIKCIKLLYSYIVLDDENFLNFYIIEKLLVTLCDSLKDNDIIFNDEKECYNKKKIHEMICIIRTYLRYKKPFFYNYLPKNVKRKLKEMYIYDIGERKIKEKNFNEKVSYHLKKLRIPHIQNVIKGGILFDILEKDKKLVWLCLSYHHYYVRTIDLTVEKLLQINLIKAMNYKISKIHYYQFSRMKAKKTRFEYIRMCRYYSLRDRRNYDDELEGWNLPYINWYHKKNKNVHISNYFYNYTPISQYRLNSPGLVQLKNVLRAFAVYKPKINYCQSMNFIAAITLIFLKEELAFWSIVQLIDSDYSHEKINISDYYNNEMRGLRRDIIVIEELIRVKLPDVHLRLKEFDVDLSWICSEWLLCLFCTTFPITTTLRIWDCLFYEGDKIIFRITLALFKLNQQKLCELNSLESILLLFKETTKNMFECDKLMYIAFNEIGVLKKKTIRKLRLKAEDIIKNAVP</sequence>
<evidence type="ECO:0000313" key="4">
    <source>
        <dbReference type="Proteomes" id="UP000019103"/>
    </source>
</evidence>
<evidence type="ECO:0008006" key="5">
    <source>
        <dbReference type="Google" id="ProtNLM"/>
    </source>
</evidence>
<dbReference type="SUPFAM" id="SSF47923">
    <property type="entry name" value="Ypt/Rab-GAP domain of gyp1p"/>
    <property type="match status" value="2"/>
</dbReference>
<dbReference type="SMART" id="SM00952">
    <property type="entry name" value="RAP"/>
    <property type="match status" value="1"/>
</dbReference>
<dbReference type="OrthoDB" id="443345at2759"/>
<dbReference type="FunFam" id="1.10.472.80:FF:000065">
    <property type="entry name" value="GTPase-activating protein, putative"/>
    <property type="match status" value="1"/>
</dbReference>
<dbReference type="AlphaFoldDB" id="W4IS17"/>
<dbReference type="InterPro" id="IPR035969">
    <property type="entry name" value="Rab-GAP_TBC_sf"/>
</dbReference>
<name>W4IS17_PLAFP</name>
<protein>
    <recommendedName>
        <fullName evidence="5">Rab-GAP TBC domain-containing protein</fullName>
    </recommendedName>
</protein>
<organism evidence="3 4">
    <name type="scientific">Plasmodium falciparum (isolate Palo Alto / Uganda)</name>
    <dbReference type="NCBI Taxonomy" id="57270"/>
    <lineage>
        <taxon>Eukaryota</taxon>
        <taxon>Sar</taxon>
        <taxon>Alveolata</taxon>
        <taxon>Apicomplexa</taxon>
        <taxon>Aconoidasida</taxon>
        <taxon>Haemosporida</taxon>
        <taxon>Plasmodiidae</taxon>
        <taxon>Plasmodium</taxon>
        <taxon>Plasmodium (Laverania)</taxon>
    </lineage>
</organism>
<dbReference type="PANTHER" id="PTHR47219">
    <property type="entry name" value="RAB GTPASE-ACTIVATING PROTEIN 1-LIKE"/>
    <property type="match status" value="1"/>
</dbReference>
<dbReference type="InterPro" id="IPR000195">
    <property type="entry name" value="Rab-GAP-TBC_dom"/>
</dbReference>
<feature type="domain" description="Rab-GAP TBC" evidence="1">
    <location>
        <begin position="520"/>
        <end position="772"/>
    </location>
</feature>
<dbReference type="PROSITE" id="PS51286">
    <property type="entry name" value="RAP"/>
    <property type="match status" value="1"/>
</dbReference>
<dbReference type="PROSITE" id="PS50086">
    <property type="entry name" value="TBC_RABGAP"/>
    <property type="match status" value="1"/>
</dbReference>
<evidence type="ECO:0000259" key="2">
    <source>
        <dbReference type="PROSITE" id="PS51286"/>
    </source>
</evidence>
<dbReference type="PANTHER" id="PTHR47219:SF20">
    <property type="entry name" value="TBC1 DOMAIN FAMILY MEMBER 2B"/>
    <property type="match status" value="1"/>
</dbReference>
<dbReference type="Gene3D" id="1.10.8.270">
    <property type="entry name" value="putative rabgap domain of human tbc1 domain family member 14 like domains"/>
    <property type="match status" value="1"/>
</dbReference>
<reference evidence="3 4" key="1">
    <citation type="submission" date="2013-02" db="EMBL/GenBank/DDBJ databases">
        <title>The Genome Annotation of Plasmodium falciparum Palo Alto/Uganda.</title>
        <authorList>
            <consortium name="The Broad Institute Genome Sequencing Platform"/>
            <consortium name="The Broad Institute Genome Sequencing Center for Infectious Disease"/>
            <person name="Neafsey D."/>
            <person name="Hoffman S."/>
            <person name="Volkman S."/>
            <person name="Rosenthal P."/>
            <person name="Walker B."/>
            <person name="Young S.K."/>
            <person name="Zeng Q."/>
            <person name="Gargeya S."/>
            <person name="Fitzgerald M."/>
            <person name="Haas B."/>
            <person name="Abouelleil A."/>
            <person name="Allen A.W."/>
            <person name="Alvarado L."/>
            <person name="Arachchi H.M."/>
            <person name="Berlin A.M."/>
            <person name="Chapman S.B."/>
            <person name="Gainer-Dewar J."/>
            <person name="Goldberg J."/>
            <person name="Griggs A."/>
            <person name="Gujja S."/>
            <person name="Hansen M."/>
            <person name="Howarth C."/>
            <person name="Imamovic A."/>
            <person name="Ireland A."/>
            <person name="Larimer J."/>
            <person name="McCowan C."/>
            <person name="Murphy C."/>
            <person name="Pearson M."/>
            <person name="Poon T.W."/>
            <person name="Priest M."/>
            <person name="Roberts A."/>
            <person name="Saif S."/>
            <person name="Shea T."/>
            <person name="Sisk P."/>
            <person name="Sykes S."/>
            <person name="Wortman J."/>
            <person name="Nusbaum C."/>
            <person name="Birren B."/>
        </authorList>
    </citation>
    <scope>NUCLEOTIDE SEQUENCE [LARGE SCALE GENOMIC DNA]</scope>
    <source>
        <strain evidence="3 4">Palo Alto/Uganda</strain>
    </source>
</reference>
<dbReference type="Proteomes" id="UP000019103">
    <property type="component" value="Unassembled WGS sequence"/>
</dbReference>
<dbReference type="GO" id="GO:0031267">
    <property type="term" value="F:small GTPase binding"/>
    <property type="evidence" value="ECO:0007669"/>
    <property type="project" value="TreeGrafter"/>
</dbReference>
<dbReference type="EMBL" id="KI927387">
    <property type="protein sequence ID" value="ETW52768.1"/>
    <property type="molecule type" value="Genomic_DNA"/>
</dbReference>
<dbReference type="OMA" id="LVWLCFS"/>
<evidence type="ECO:0000259" key="1">
    <source>
        <dbReference type="PROSITE" id="PS50086"/>
    </source>
</evidence>
<dbReference type="InterPro" id="IPR013584">
    <property type="entry name" value="RAP"/>
</dbReference>
<gene>
    <name evidence="3" type="ORF">PFUGPA_05075</name>
</gene>